<gene>
    <name evidence="11" type="ORF">A0O34_07695</name>
</gene>
<evidence type="ECO:0000313" key="12">
    <source>
        <dbReference type="Proteomes" id="UP000077824"/>
    </source>
</evidence>
<keyword evidence="3 11" id="KW-0808">Transferase</keyword>
<protein>
    <submittedName>
        <fullName evidence="11">Hexapeptide transferase</fullName>
    </submittedName>
</protein>
<dbReference type="AlphaFoldDB" id="A0A172XU15"/>
<dbReference type="Pfam" id="PF00132">
    <property type="entry name" value="Hexapep"/>
    <property type="match status" value="1"/>
</dbReference>
<keyword evidence="4" id="KW-0677">Repeat</keyword>
<keyword evidence="6" id="KW-0457">Lysine biosynthesis</keyword>
<reference evidence="11 12" key="1">
    <citation type="submission" date="2016-04" db="EMBL/GenBank/DDBJ databases">
        <title>Complete Genome Sequence of Chryseobacterium sp. IHBB 10212.</title>
        <authorList>
            <person name="Pal M."/>
            <person name="Swarnkar M.K."/>
            <person name="Kaushal K."/>
            <person name="Chhibber S."/>
            <person name="Singh A.K."/>
            <person name="Gulati A."/>
        </authorList>
    </citation>
    <scope>NUCLEOTIDE SEQUENCE [LARGE SCALE GENOMIC DNA]</scope>
    <source>
        <strain evidence="11 12">IHBB 10212</strain>
    </source>
</reference>
<keyword evidence="5" id="KW-0220">Diaminopimelate biosynthesis</keyword>
<evidence type="ECO:0000256" key="4">
    <source>
        <dbReference type="ARBA" id="ARBA00022737"/>
    </source>
</evidence>
<dbReference type="NCBIfam" id="TIGR03570">
    <property type="entry name" value="NeuD_NnaD"/>
    <property type="match status" value="1"/>
</dbReference>
<dbReference type="InterPro" id="IPR041561">
    <property type="entry name" value="PglD_N"/>
</dbReference>
<keyword evidence="12" id="KW-1185">Reference proteome</keyword>
<sequence length="213" mass="22975">MLIIGAKGFAKEVLEICHKNDDVKNLVFYDDINDNIIGLLYEKFPILKNIAEAKKYFKTIDNRFTIGIGNPTLRKALTERFLNIGGKLTSTISSKADIGSYGIQIGPGANILDGVKISNDVNIGEGCIVYYNSIITHDVVIGNFTEISPDVKILGRAIIGNFCQLGAGSIILPDIKIGDNVIVGAGSVVTKNLPDNCTVIGIPAKIINRKKNV</sequence>
<comment type="similarity">
    <text evidence="1">Belongs to the transferase hexapeptide repeat family.</text>
</comment>
<evidence type="ECO:0000259" key="10">
    <source>
        <dbReference type="Pfam" id="PF17836"/>
    </source>
</evidence>
<dbReference type="InterPro" id="IPR050179">
    <property type="entry name" value="Trans_hexapeptide_repeat"/>
</dbReference>
<dbReference type="STRING" id="1685010.A0O34_07695"/>
<dbReference type="EMBL" id="CP015199">
    <property type="protein sequence ID" value="ANF50406.1"/>
    <property type="molecule type" value="Genomic_DNA"/>
</dbReference>
<dbReference type="GO" id="GO:0019877">
    <property type="term" value="P:diaminopimelate biosynthetic process"/>
    <property type="evidence" value="ECO:0007669"/>
    <property type="project" value="UniProtKB-KW"/>
</dbReference>
<dbReference type="InterPro" id="IPR018357">
    <property type="entry name" value="Hexapep_transf_CS"/>
</dbReference>
<dbReference type="SUPFAM" id="SSF51161">
    <property type="entry name" value="Trimeric LpxA-like enzymes"/>
    <property type="match status" value="1"/>
</dbReference>
<feature type="binding site" evidence="9">
    <location>
        <position position="69"/>
    </location>
    <ligand>
        <name>substrate</name>
    </ligand>
</feature>
<dbReference type="RefSeq" id="WP_066753365.1">
    <property type="nucleotide sequence ID" value="NZ_CP015199.1"/>
</dbReference>
<dbReference type="GO" id="GO:0016746">
    <property type="term" value="F:acyltransferase activity"/>
    <property type="evidence" value="ECO:0007669"/>
    <property type="project" value="UniProtKB-KW"/>
</dbReference>
<evidence type="ECO:0000256" key="3">
    <source>
        <dbReference type="ARBA" id="ARBA00022679"/>
    </source>
</evidence>
<dbReference type="InterPro" id="IPR001451">
    <property type="entry name" value="Hexapep"/>
</dbReference>
<dbReference type="PANTHER" id="PTHR43300">
    <property type="entry name" value="ACETYLTRANSFERASE"/>
    <property type="match status" value="1"/>
</dbReference>
<dbReference type="GO" id="GO:0009085">
    <property type="term" value="P:lysine biosynthetic process"/>
    <property type="evidence" value="ECO:0007669"/>
    <property type="project" value="UniProtKB-KW"/>
</dbReference>
<evidence type="ECO:0000256" key="9">
    <source>
        <dbReference type="PIRSR" id="PIRSR620019-2"/>
    </source>
</evidence>
<proteinExistence type="inferred from homology"/>
<dbReference type="OrthoDB" id="708224at2"/>
<evidence type="ECO:0000256" key="2">
    <source>
        <dbReference type="ARBA" id="ARBA00022605"/>
    </source>
</evidence>
<dbReference type="PROSITE" id="PS00101">
    <property type="entry name" value="HEXAPEP_TRANSFERASES"/>
    <property type="match status" value="1"/>
</dbReference>
<dbReference type="Pfam" id="PF17836">
    <property type="entry name" value="PglD_N"/>
    <property type="match status" value="1"/>
</dbReference>
<evidence type="ECO:0000256" key="1">
    <source>
        <dbReference type="ARBA" id="ARBA00007274"/>
    </source>
</evidence>
<evidence type="ECO:0000256" key="5">
    <source>
        <dbReference type="ARBA" id="ARBA00022915"/>
    </source>
</evidence>
<organism evidence="11 12">
    <name type="scientific">Chryseobacterium glaciei</name>
    <dbReference type="NCBI Taxonomy" id="1685010"/>
    <lineage>
        <taxon>Bacteria</taxon>
        <taxon>Pseudomonadati</taxon>
        <taxon>Bacteroidota</taxon>
        <taxon>Flavobacteriia</taxon>
        <taxon>Flavobacteriales</taxon>
        <taxon>Weeksellaceae</taxon>
        <taxon>Chryseobacterium group</taxon>
        <taxon>Chryseobacterium</taxon>
    </lineage>
</organism>
<evidence type="ECO:0000313" key="11">
    <source>
        <dbReference type="EMBL" id="ANF50406.1"/>
    </source>
</evidence>
<accession>A0A172XU15</accession>
<evidence type="ECO:0000256" key="6">
    <source>
        <dbReference type="ARBA" id="ARBA00023154"/>
    </source>
</evidence>
<feature type="site" description="Increases basicity of active site His" evidence="8">
    <location>
        <position position="138"/>
    </location>
</feature>
<dbReference type="PANTHER" id="PTHR43300:SF10">
    <property type="entry name" value="2,3,4,5-TETRAHYDROPYRIDINE-2,6-DICARBOXYLATE N-ACETYLTRANSFERASE"/>
    <property type="match status" value="1"/>
</dbReference>
<keyword evidence="7" id="KW-0012">Acyltransferase</keyword>
<dbReference type="Gene3D" id="2.160.10.10">
    <property type="entry name" value="Hexapeptide repeat proteins"/>
    <property type="match status" value="1"/>
</dbReference>
<dbReference type="CDD" id="cd03360">
    <property type="entry name" value="LbH_AT_putative"/>
    <property type="match status" value="1"/>
</dbReference>
<keyword evidence="2" id="KW-0028">Amino-acid biosynthesis</keyword>
<name>A0A172XU15_9FLAO</name>
<dbReference type="Gene3D" id="3.40.50.20">
    <property type="match status" value="1"/>
</dbReference>
<dbReference type="Proteomes" id="UP000077824">
    <property type="component" value="Chromosome"/>
</dbReference>
<dbReference type="KEGG" id="chh:A0O34_07695"/>
<evidence type="ECO:0000256" key="8">
    <source>
        <dbReference type="PIRSR" id="PIRSR620019-1"/>
    </source>
</evidence>
<dbReference type="InterPro" id="IPR011004">
    <property type="entry name" value="Trimer_LpxA-like_sf"/>
</dbReference>
<feature type="domain" description="PglD N-terminal" evidence="10">
    <location>
        <begin position="2"/>
        <end position="80"/>
    </location>
</feature>
<dbReference type="InterPro" id="IPR020019">
    <property type="entry name" value="AcTrfase_PglD-like"/>
</dbReference>
<evidence type="ECO:0000256" key="7">
    <source>
        <dbReference type="ARBA" id="ARBA00023315"/>
    </source>
</evidence>
<feature type="active site" description="Proton acceptor" evidence="8">
    <location>
        <position position="137"/>
    </location>
</feature>